<keyword evidence="3 8" id="KW-0812">Transmembrane</keyword>
<dbReference type="InterPro" id="IPR019379">
    <property type="entry name" value="Gamma_Secretase_Asp_P_PEN2"/>
</dbReference>
<name>A0A5P1FL64_ASPOF</name>
<proteinExistence type="inferred from homology"/>
<dbReference type="EMBL" id="CM007382">
    <property type="protein sequence ID" value="ONK77421.1"/>
    <property type="molecule type" value="Genomic_DNA"/>
</dbReference>
<keyword evidence="6 8" id="KW-0472">Membrane</keyword>
<feature type="transmembrane region" description="Helical" evidence="8">
    <location>
        <begin position="70"/>
        <end position="90"/>
    </location>
</feature>
<accession>A0A5P1FL64</accession>
<organism evidence="9 10">
    <name type="scientific">Asparagus officinalis</name>
    <name type="common">Garden asparagus</name>
    <dbReference type="NCBI Taxonomy" id="4686"/>
    <lineage>
        <taxon>Eukaryota</taxon>
        <taxon>Viridiplantae</taxon>
        <taxon>Streptophyta</taxon>
        <taxon>Embryophyta</taxon>
        <taxon>Tracheophyta</taxon>
        <taxon>Spermatophyta</taxon>
        <taxon>Magnoliopsida</taxon>
        <taxon>Liliopsida</taxon>
        <taxon>Asparagales</taxon>
        <taxon>Asparagaceae</taxon>
        <taxon>Asparagoideae</taxon>
        <taxon>Asparagus</taxon>
    </lineage>
</organism>
<evidence type="ECO:0000256" key="1">
    <source>
        <dbReference type="ARBA" id="ARBA00004141"/>
    </source>
</evidence>
<evidence type="ECO:0000256" key="2">
    <source>
        <dbReference type="ARBA" id="ARBA00009607"/>
    </source>
</evidence>
<reference evidence="10" key="1">
    <citation type="journal article" date="2017" name="Nat. Commun.">
        <title>The asparagus genome sheds light on the origin and evolution of a young Y chromosome.</title>
        <authorList>
            <person name="Harkess A."/>
            <person name="Zhou J."/>
            <person name="Xu C."/>
            <person name="Bowers J.E."/>
            <person name="Van der Hulst R."/>
            <person name="Ayyampalayam S."/>
            <person name="Mercati F."/>
            <person name="Riccardi P."/>
            <person name="McKain M.R."/>
            <person name="Kakrana A."/>
            <person name="Tang H."/>
            <person name="Ray J."/>
            <person name="Groenendijk J."/>
            <person name="Arikit S."/>
            <person name="Mathioni S.M."/>
            <person name="Nakano M."/>
            <person name="Shan H."/>
            <person name="Telgmann-Rauber A."/>
            <person name="Kanno A."/>
            <person name="Yue Z."/>
            <person name="Chen H."/>
            <person name="Li W."/>
            <person name="Chen Y."/>
            <person name="Xu X."/>
            <person name="Zhang Y."/>
            <person name="Luo S."/>
            <person name="Chen H."/>
            <person name="Gao J."/>
            <person name="Mao Z."/>
            <person name="Pires J.C."/>
            <person name="Luo M."/>
            <person name="Kudrna D."/>
            <person name="Wing R.A."/>
            <person name="Meyers B.C."/>
            <person name="Yi K."/>
            <person name="Kong H."/>
            <person name="Lavrijsen P."/>
            <person name="Sunseri F."/>
            <person name="Falavigna A."/>
            <person name="Ye Y."/>
            <person name="Leebens-Mack J.H."/>
            <person name="Chen G."/>
        </authorList>
    </citation>
    <scope>NUCLEOTIDE SEQUENCE [LARGE SCALE GENOMIC DNA]</scope>
    <source>
        <strain evidence="10">cv. DH0086</strain>
    </source>
</reference>
<dbReference type="Gramene" id="ONK77421">
    <property type="protein sequence ID" value="ONK77421"/>
    <property type="gene ID" value="A4U43_C02F6350"/>
</dbReference>
<evidence type="ECO:0000256" key="3">
    <source>
        <dbReference type="ARBA" id="ARBA00022692"/>
    </source>
</evidence>
<keyword evidence="10" id="KW-1185">Reference proteome</keyword>
<evidence type="ECO:0000313" key="9">
    <source>
        <dbReference type="EMBL" id="ONK77421.1"/>
    </source>
</evidence>
<evidence type="ECO:0000256" key="8">
    <source>
        <dbReference type="SAM" id="Phobius"/>
    </source>
</evidence>
<dbReference type="PANTHER" id="PTHR16318">
    <property type="entry name" value="GAMMA-SECRETASE SUBUNIT PEN-2"/>
    <property type="match status" value="1"/>
</dbReference>
<comment type="subcellular location">
    <subcellularLocation>
        <location evidence="1">Membrane</location>
        <topology evidence="1">Multi-pass membrane protein</topology>
    </subcellularLocation>
</comment>
<feature type="region of interest" description="Disordered" evidence="7">
    <location>
        <begin position="1"/>
        <end position="27"/>
    </location>
</feature>
<evidence type="ECO:0000256" key="6">
    <source>
        <dbReference type="ARBA" id="ARBA00023136"/>
    </source>
</evidence>
<evidence type="ECO:0000256" key="7">
    <source>
        <dbReference type="SAM" id="MobiDB-lite"/>
    </source>
</evidence>
<evidence type="ECO:0000313" key="10">
    <source>
        <dbReference type="Proteomes" id="UP000243459"/>
    </source>
</evidence>
<evidence type="ECO:0000256" key="5">
    <source>
        <dbReference type="ARBA" id="ARBA00022989"/>
    </source>
</evidence>
<sequence>MDRRGDEGDDEVEELFAGSGTVEPPGSDTWRRWTARWVSPARNRWPAPALFRGLSSPFLPLPLGHVTRSAIGFAIFSVLLTSWALTFMIGGEKLFGPMWNNLVMYNVADKLGLTGWT</sequence>
<dbReference type="GO" id="GO:0070765">
    <property type="term" value="C:gamma-secretase complex"/>
    <property type="evidence" value="ECO:0007669"/>
    <property type="project" value="TreeGrafter"/>
</dbReference>
<dbReference type="AlphaFoldDB" id="A0A5P1FL64"/>
<evidence type="ECO:0000256" key="4">
    <source>
        <dbReference type="ARBA" id="ARBA00022976"/>
    </source>
</evidence>
<dbReference type="PANTHER" id="PTHR16318:SF0">
    <property type="entry name" value="GAMMA-SECRETASE SUBUNIT PEN-2"/>
    <property type="match status" value="1"/>
</dbReference>
<keyword evidence="4" id="KW-0914">Notch signaling pathway</keyword>
<gene>
    <name evidence="9" type="ORF">A4U43_C02F6350</name>
</gene>
<dbReference type="Pfam" id="PF10251">
    <property type="entry name" value="PEN-2"/>
    <property type="match status" value="1"/>
</dbReference>
<keyword evidence="5 8" id="KW-1133">Transmembrane helix</keyword>
<dbReference type="Proteomes" id="UP000243459">
    <property type="component" value="Chromosome 2"/>
</dbReference>
<comment type="similarity">
    <text evidence="2">Belongs to the PEN-2 family.</text>
</comment>
<dbReference type="GO" id="GO:0007219">
    <property type="term" value="P:Notch signaling pathway"/>
    <property type="evidence" value="ECO:0007669"/>
    <property type="project" value="UniProtKB-KW"/>
</dbReference>
<protein>
    <submittedName>
        <fullName evidence="9">Uncharacterized protein</fullName>
    </submittedName>
</protein>